<organism evidence="2 3">
    <name type="scientific">Nitratidesulfovibrio vulgaris (strain DP4)</name>
    <name type="common">Desulfovibrio vulgaris</name>
    <dbReference type="NCBI Taxonomy" id="391774"/>
    <lineage>
        <taxon>Bacteria</taxon>
        <taxon>Pseudomonadati</taxon>
        <taxon>Thermodesulfobacteriota</taxon>
        <taxon>Desulfovibrionia</taxon>
        <taxon>Desulfovibrionales</taxon>
        <taxon>Desulfovibrionaceae</taxon>
        <taxon>Nitratidesulfovibrio</taxon>
    </lineage>
</organism>
<dbReference type="GO" id="GO:0005576">
    <property type="term" value="C:extracellular region"/>
    <property type="evidence" value="ECO:0007669"/>
    <property type="project" value="TreeGrafter"/>
</dbReference>
<feature type="domain" description="Lysozyme inhibitor LprI-like N-terminal" evidence="1">
    <location>
        <begin position="71"/>
        <end position="143"/>
    </location>
</feature>
<accession>A0A0H3A7Q9</accession>
<dbReference type="InterPro" id="IPR009739">
    <property type="entry name" value="LprI-like_N"/>
</dbReference>
<evidence type="ECO:0000313" key="2">
    <source>
        <dbReference type="EMBL" id="ABM28328.1"/>
    </source>
</evidence>
<proteinExistence type="predicted"/>
<gene>
    <name evidence="2" type="ordered locus">Dvul_1310</name>
</gene>
<dbReference type="EMBL" id="CP000527">
    <property type="protein sequence ID" value="ABM28328.1"/>
    <property type="molecule type" value="Genomic_DNA"/>
</dbReference>
<protein>
    <recommendedName>
        <fullName evidence="1">Lysozyme inhibitor LprI-like N-terminal domain-containing protein</fullName>
    </recommendedName>
</protein>
<sequence>MPPSQTLALRCWHGTPYSENHNTRASPMTVLFSYRTVCKRLLLAIATLGIPAHVHAGVAPSFDCTHVEAGSIEADICASDDLAILDRQMDEVYRQARQKATDQHPPTLAAEQRGWIKGRNECWKSPDRMACIRDQYQLRIAELQALYRLVASDGPHVYGCDDAPGSEVVITRFKTTPPTLVAERGDSVSLMYLFDGGGVYQGRNETFIEREDAATVTWGYGATPMQCRKR</sequence>
<evidence type="ECO:0000259" key="1">
    <source>
        <dbReference type="Pfam" id="PF07007"/>
    </source>
</evidence>
<reference evidence="3" key="1">
    <citation type="journal article" date="2009" name="Environ. Microbiol.">
        <title>Contribution of mobile genetic elements to Desulfovibrio vulgaris genome plasticity.</title>
        <authorList>
            <person name="Walker C.B."/>
            <person name="Stolyar S."/>
            <person name="Chivian D."/>
            <person name="Pinel N."/>
            <person name="Gabster J.A."/>
            <person name="Dehal P.S."/>
            <person name="He Z."/>
            <person name="Yang Z.K."/>
            <person name="Yen H.C."/>
            <person name="Zhou J."/>
            <person name="Wall J.D."/>
            <person name="Hazen T.C."/>
            <person name="Arkin A.P."/>
            <person name="Stahl D.A."/>
        </authorList>
    </citation>
    <scope>NUCLEOTIDE SEQUENCE [LARGE SCALE GENOMIC DNA]</scope>
    <source>
        <strain evidence="3">DP4</strain>
    </source>
</reference>
<dbReference type="Pfam" id="PF07007">
    <property type="entry name" value="LprI"/>
    <property type="match status" value="1"/>
</dbReference>
<evidence type="ECO:0000313" key="3">
    <source>
        <dbReference type="Proteomes" id="UP000009173"/>
    </source>
</evidence>
<dbReference type="Proteomes" id="UP000009173">
    <property type="component" value="Chromosome"/>
</dbReference>
<dbReference type="AlphaFoldDB" id="A0A0H3A7Q9"/>
<dbReference type="PANTHER" id="PTHR37549">
    <property type="entry name" value="LIPOPROTEIN LPRI"/>
    <property type="match status" value="1"/>
</dbReference>
<dbReference type="HOGENOM" id="CLU_098273_0_0_7"/>
<name>A0A0H3A7Q9_NITV4</name>
<dbReference type="Gene3D" id="1.20.1270.180">
    <property type="match status" value="1"/>
</dbReference>
<dbReference type="PANTHER" id="PTHR37549:SF1">
    <property type="entry name" value="LIPOPROTEIN LPRI"/>
    <property type="match status" value="1"/>
</dbReference>
<dbReference type="KEGG" id="dvl:Dvul_1310"/>
<dbReference type="InterPro" id="IPR052755">
    <property type="entry name" value="Lysozyme_Inhibitor_LprI"/>
</dbReference>